<sequence length="239" mass="26449">MSKQKTLIRCLCSLLCLLSTCLCAVLPGHVQFDGNVTSLDVQRTQIEITEVSSEPGSYRQRAFIHPDGTFELNNIPKGEFVLTVLSIDYNLIPFKARVIVNEDDEVHAYVLHATSQWDKLGQEIPLPIQIIPNPKQPLREYLVERTPGLLKSGPIATVLNNPLYLGAAILSLVAIAAPYLMEKFDPETAKAVREERAASRREKIKPSQAAIEATEKLQSSGNEVKAGSKSDSTLKKRKN</sequence>
<keyword evidence="7 14" id="KW-0732">Signal</keyword>
<dbReference type="GO" id="GO:0072546">
    <property type="term" value="C:EMC complex"/>
    <property type="evidence" value="ECO:0007669"/>
    <property type="project" value="TreeGrafter"/>
</dbReference>
<dbReference type="Pfam" id="PF17081">
    <property type="entry name" value="SOP4"/>
    <property type="match status" value="1"/>
</dbReference>
<comment type="subcellular location">
    <subcellularLocation>
        <location evidence="2">Endoplasmic reticulum membrane</location>
        <topology evidence="2">Single-pass type I membrane protein</topology>
    </subcellularLocation>
</comment>
<feature type="signal peptide" evidence="14">
    <location>
        <begin position="1"/>
        <end position="23"/>
    </location>
</feature>
<dbReference type="OMA" id="PYITVEL"/>
<dbReference type="OrthoDB" id="27095at2759"/>
<keyword evidence="8" id="KW-0653">Protein transport</keyword>
<keyword evidence="11" id="KW-0325">Glycoprotein</keyword>
<dbReference type="EMBL" id="CDQK01000005">
    <property type="protein sequence ID" value="CEP23975.1"/>
    <property type="molecule type" value="Genomic_DNA"/>
</dbReference>
<evidence type="ECO:0000313" key="16">
    <source>
        <dbReference type="EMBL" id="ODV71732.1"/>
    </source>
</evidence>
<evidence type="ECO:0000256" key="12">
    <source>
        <dbReference type="SAM" id="MobiDB-lite"/>
    </source>
</evidence>
<evidence type="ECO:0000256" key="11">
    <source>
        <dbReference type="ARBA" id="ARBA00023180"/>
    </source>
</evidence>
<feature type="region of interest" description="Disordered" evidence="12">
    <location>
        <begin position="192"/>
        <end position="239"/>
    </location>
</feature>
<evidence type="ECO:0000256" key="6">
    <source>
        <dbReference type="ARBA" id="ARBA00022692"/>
    </source>
</evidence>
<evidence type="ECO:0000256" key="8">
    <source>
        <dbReference type="ARBA" id="ARBA00022927"/>
    </source>
</evidence>
<comment type="similarity">
    <text evidence="3">Belongs to the SOP4 family.</text>
</comment>
<dbReference type="GO" id="GO:0015031">
    <property type="term" value="P:protein transport"/>
    <property type="evidence" value="ECO:0007669"/>
    <property type="project" value="UniProtKB-KW"/>
</dbReference>
<dbReference type="InterPro" id="IPR039163">
    <property type="entry name" value="EMC7"/>
</dbReference>
<proteinExistence type="inferred from homology"/>
<feature type="chain" id="PRO_5040667252" description="Protein SOP4" evidence="14">
    <location>
        <begin position="24"/>
        <end position="239"/>
    </location>
</feature>
<accession>A0A1E4RWS0</accession>
<evidence type="ECO:0000256" key="3">
    <source>
        <dbReference type="ARBA" id="ARBA00007486"/>
    </source>
</evidence>
<keyword evidence="18" id="KW-1185">Reference proteome</keyword>
<dbReference type="Proteomes" id="UP000038830">
    <property type="component" value="Unassembled WGS sequence"/>
</dbReference>
<reference evidence="15" key="1">
    <citation type="submission" date="2014-12" db="EMBL/GenBank/DDBJ databases">
        <authorList>
            <person name="Jaenicke S."/>
        </authorList>
    </citation>
    <scope>NUCLEOTIDE SEQUENCE [LARGE SCALE GENOMIC DNA]</scope>
    <source>
        <strain evidence="15">CBS1600</strain>
    </source>
</reference>
<evidence type="ECO:0000256" key="5">
    <source>
        <dbReference type="ARBA" id="ARBA00022448"/>
    </source>
</evidence>
<feature type="compositionally biased region" description="Basic and acidic residues" evidence="12">
    <location>
        <begin position="226"/>
        <end position="239"/>
    </location>
</feature>
<protein>
    <recommendedName>
        <fullName evidence="4">Protein SOP4</fullName>
    </recommendedName>
</protein>
<evidence type="ECO:0000313" key="17">
    <source>
        <dbReference type="Proteomes" id="UP000038830"/>
    </source>
</evidence>
<organism evidence="15 17">
    <name type="scientific">Cyberlindnera jadinii (strain ATCC 18201 / CBS 1600 / BCRC 20928 / JCM 3617 / NBRC 0987 / NRRL Y-1542)</name>
    <name type="common">Torula yeast</name>
    <name type="synonym">Candida utilis</name>
    <dbReference type="NCBI Taxonomy" id="983966"/>
    <lineage>
        <taxon>Eukaryota</taxon>
        <taxon>Fungi</taxon>
        <taxon>Dikarya</taxon>
        <taxon>Ascomycota</taxon>
        <taxon>Saccharomycotina</taxon>
        <taxon>Saccharomycetes</taxon>
        <taxon>Phaffomycetales</taxon>
        <taxon>Phaffomycetaceae</taxon>
        <taxon>Cyberlindnera</taxon>
    </lineage>
</organism>
<evidence type="ECO:0000313" key="15">
    <source>
        <dbReference type="EMBL" id="CEP23975.1"/>
    </source>
</evidence>
<evidence type="ECO:0000256" key="7">
    <source>
        <dbReference type="ARBA" id="ARBA00022729"/>
    </source>
</evidence>
<dbReference type="STRING" id="983966.A0A0H5C6W9"/>
<evidence type="ECO:0000256" key="1">
    <source>
        <dbReference type="ARBA" id="ARBA00002205"/>
    </source>
</evidence>
<reference evidence="16 18" key="3">
    <citation type="journal article" date="2016" name="Proc. Natl. Acad. Sci. U.S.A.">
        <title>Comparative genomics of biotechnologically important yeasts.</title>
        <authorList>
            <person name="Riley R."/>
            <person name="Haridas S."/>
            <person name="Wolfe K.H."/>
            <person name="Lopes M.R."/>
            <person name="Hittinger C.T."/>
            <person name="Goeker M."/>
            <person name="Salamov A.A."/>
            <person name="Wisecaver J.H."/>
            <person name="Long T.M."/>
            <person name="Calvey C.H."/>
            <person name="Aerts A.L."/>
            <person name="Barry K.W."/>
            <person name="Choi C."/>
            <person name="Clum A."/>
            <person name="Coughlan A.Y."/>
            <person name="Deshpande S."/>
            <person name="Douglass A.P."/>
            <person name="Hanson S.J."/>
            <person name="Klenk H.-P."/>
            <person name="LaButti K.M."/>
            <person name="Lapidus A."/>
            <person name="Lindquist E.A."/>
            <person name="Lipzen A.M."/>
            <person name="Meier-Kolthoff J.P."/>
            <person name="Ohm R.A."/>
            <person name="Otillar R.P."/>
            <person name="Pangilinan J.L."/>
            <person name="Peng Y."/>
            <person name="Rokas A."/>
            <person name="Rosa C.A."/>
            <person name="Scheuner C."/>
            <person name="Sibirny A.A."/>
            <person name="Slot J.C."/>
            <person name="Stielow J.B."/>
            <person name="Sun H."/>
            <person name="Kurtzman C.P."/>
            <person name="Blackwell M."/>
            <person name="Grigoriev I.V."/>
            <person name="Jeffries T.W."/>
        </authorList>
    </citation>
    <scope>NUCLEOTIDE SEQUENCE [LARGE SCALE GENOMIC DNA]</scope>
    <source>
        <strain evidence="18">ATCC 18201 / CBS 1600 / BCRC 20928 / JCM 3617 / NBRC 0987 / NRRL Y-1542</strain>
        <strain evidence="16">NRRL Y-1542</strain>
    </source>
</reference>
<dbReference type="PANTHER" id="PTHR13605:SF4">
    <property type="entry name" value="ER MEMBRANE PROTEIN COMPLEX SUBUNIT 7"/>
    <property type="match status" value="1"/>
</dbReference>
<dbReference type="PANTHER" id="PTHR13605">
    <property type="entry name" value="ER MEMBRANE PROTEIN COMPLEX SUBUNIT 7"/>
    <property type="match status" value="1"/>
</dbReference>
<keyword evidence="9 13" id="KW-1133">Transmembrane helix</keyword>
<evidence type="ECO:0000256" key="10">
    <source>
        <dbReference type="ARBA" id="ARBA00023136"/>
    </source>
</evidence>
<name>A0A0H5C6W9_CYBJN</name>
<dbReference type="Proteomes" id="UP000094389">
    <property type="component" value="Unassembled WGS sequence"/>
</dbReference>
<evidence type="ECO:0000256" key="4">
    <source>
        <dbReference type="ARBA" id="ARBA00020106"/>
    </source>
</evidence>
<comment type="function">
    <text evidence="1">Involved in the export of PMA1, possibly through the monitoring or assisting of PMA1 folding and acquisition of competence to enter vesicles.</text>
</comment>
<keyword evidence="6 13" id="KW-0812">Transmembrane</keyword>
<evidence type="ECO:0000256" key="9">
    <source>
        <dbReference type="ARBA" id="ARBA00022989"/>
    </source>
</evidence>
<feature type="transmembrane region" description="Helical" evidence="13">
    <location>
        <begin position="163"/>
        <end position="181"/>
    </location>
</feature>
<reference evidence="17" key="2">
    <citation type="journal article" date="2015" name="J. Biotechnol.">
        <title>The structure of the Cyberlindnera jadinii genome and its relation to Candida utilis analyzed by the occurrence of single nucleotide polymorphisms.</title>
        <authorList>
            <person name="Rupp O."/>
            <person name="Brinkrolf K."/>
            <person name="Buerth C."/>
            <person name="Kunigo M."/>
            <person name="Schneider J."/>
            <person name="Jaenicke S."/>
            <person name="Goesmann A."/>
            <person name="Puehler A."/>
            <person name="Jaeger K.-E."/>
            <person name="Ernst J.F."/>
        </authorList>
    </citation>
    <scope>NUCLEOTIDE SEQUENCE [LARGE SCALE GENOMIC DNA]</scope>
    <source>
        <strain evidence="17">ATCC 18201 / CBS 1600 / BCRC 20928 / JCM 3617 / NBRC 0987 / NRRL Y-1542</strain>
    </source>
</reference>
<keyword evidence="10 13" id="KW-0472">Membrane</keyword>
<evidence type="ECO:0000256" key="13">
    <source>
        <dbReference type="SAM" id="Phobius"/>
    </source>
</evidence>
<dbReference type="EMBL" id="KV453938">
    <property type="protein sequence ID" value="ODV71732.1"/>
    <property type="molecule type" value="Genomic_DNA"/>
</dbReference>
<keyword evidence="5" id="KW-0813">Transport</keyword>
<dbReference type="AlphaFoldDB" id="A0A0H5C6W9"/>
<gene>
    <name evidence="15" type="ORF">BN1211_4680</name>
    <name evidence="16" type="ORF">CYBJADRAFT_169097</name>
</gene>
<accession>A0A0H5C6W9</accession>
<feature type="compositionally biased region" description="Basic and acidic residues" evidence="12">
    <location>
        <begin position="192"/>
        <end position="205"/>
    </location>
</feature>
<evidence type="ECO:0000256" key="14">
    <source>
        <dbReference type="SAM" id="SignalP"/>
    </source>
</evidence>
<evidence type="ECO:0000256" key="2">
    <source>
        <dbReference type="ARBA" id="ARBA00004115"/>
    </source>
</evidence>
<dbReference type="InterPro" id="IPR031395">
    <property type="entry name" value="Sop4"/>
</dbReference>
<evidence type="ECO:0000313" key="18">
    <source>
        <dbReference type="Proteomes" id="UP000094389"/>
    </source>
</evidence>